<feature type="non-terminal residue" evidence="5">
    <location>
        <position position="1"/>
    </location>
</feature>
<dbReference type="PROSITE" id="PS50994">
    <property type="entry name" value="INTEGRASE"/>
    <property type="match status" value="1"/>
</dbReference>
<dbReference type="InterPro" id="IPR021109">
    <property type="entry name" value="Peptidase_aspartic_dom_sf"/>
</dbReference>
<feature type="compositionally biased region" description="Low complexity" evidence="2">
    <location>
        <begin position="67"/>
        <end position="82"/>
    </location>
</feature>
<dbReference type="InterPro" id="IPR036875">
    <property type="entry name" value="Znf_CCHC_sf"/>
</dbReference>
<comment type="caution">
    <text evidence="5">The sequence shown here is derived from an EMBL/GenBank/DDBJ whole genome shotgun (WGS) entry which is preliminary data.</text>
</comment>
<evidence type="ECO:0000256" key="1">
    <source>
        <dbReference type="PROSITE-ProRule" id="PRU00047"/>
    </source>
</evidence>
<organism evidence="5 6">
    <name type="scientific">Durusdinium trenchii</name>
    <dbReference type="NCBI Taxonomy" id="1381693"/>
    <lineage>
        <taxon>Eukaryota</taxon>
        <taxon>Sar</taxon>
        <taxon>Alveolata</taxon>
        <taxon>Dinophyceae</taxon>
        <taxon>Suessiales</taxon>
        <taxon>Symbiodiniaceae</taxon>
        <taxon>Durusdinium</taxon>
    </lineage>
</organism>
<keyword evidence="1" id="KW-0863">Zinc-finger</keyword>
<dbReference type="PROSITE" id="PS50158">
    <property type="entry name" value="ZF_CCHC"/>
    <property type="match status" value="1"/>
</dbReference>
<feature type="compositionally biased region" description="Acidic residues" evidence="2">
    <location>
        <begin position="1"/>
        <end position="37"/>
    </location>
</feature>
<feature type="compositionally biased region" description="Acidic residues" evidence="2">
    <location>
        <begin position="2131"/>
        <end position="2141"/>
    </location>
</feature>
<feature type="domain" description="Integrase catalytic" evidence="4">
    <location>
        <begin position="1805"/>
        <end position="1986"/>
    </location>
</feature>
<feature type="compositionally biased region" description="Basic and acidic residues" evidence="2">
    <location>
        <begin position="83"/>
        <end position="96"/>
    </location>
</feature>
<reference evidence="5 6" key="1">
    <citation type="submission" date="2024-02" db="EMBL/GenBank/DDBJ databases">
        <authorList>
            <person name="Chen Y."/>
            <person name="Shah S."/>
            <person name="Dougan E. K."/>
            <person name="Thang M."/>
            <person name="Chan C."/>
        </authorList>
    </citation>
    <scope>NUCLEOTIDE SEQUENCE [LARGE SCALE GENOMIC DNA]</scope>
</reference>
<dbReference type="InterPro" id="IPR001584">
    <property type="entry name" value="Integrase_cat-core"/>
</dbReference>
<keyword evidence="1" id="KW-0479">Metal-binding</keyword>
<feature type="non-terminal residue" evidence="5">
    <location>
        <position position="2153"/>
    </location>
</feature>
<evidence type="ECO:0000259" key="3">
    <source>
        <dbReference type="PROSITE" id="PS50158"/>
    </source>
</evidence>
<feature type="region of interest" description="Disordered" evidence="2">
    <location>
        <begin position="529"/>
        <end position="549"/>
    </location>
</feature>
<accession>A0ABP0SKS7</accession>
<dbReference type="EMBL" id="CAXAMN010027800">
    <property type="protein sequence ID" value="CAK9112987.1"/>
    <property type="molecule type" value="Genomic_DNA"/>
</dbReference>
<evidence type="ECO:0000313" key="5">
    <source>
        <dbReference type="EMBL" id="CAK9112987.1"/>
    </source>
</evidence>
<dbReference type="InterPro" id="IPR036397">
    <property type="entry name" value="RNaseH_sf"/>
</dbReference>
<feature type="compositionally biased region" description="Basic and acidic residues" evidence="2">
    <location>
        <begin position="2121"/>
        <end position="2130"/>
    </location>
</feature>
<dbReference type="SMART" id="SM00343">
    <property type="entry name" value="ZnF_C2HC"/>
    <property type="match status" value="1"/>
</dbReference>
<evidence type="ECO:0008006" key="7">
    <source>
        <dbReference type="Google" id="ProtNLM"/>
    </source>
</evidence>
<dbReference type="InterPro" id="IPR001878">
    <property type="entry name" value="Znf_CCHC"/>
</dbReference>
<evidence type="ECO:0000256" key="2">
    <source>
        <dbReference type="SAM" id="MobiDB-lite"/>
    </source>
</evidence>
<evidence type="ECO:0000259" key="4">
    <source>
        <dbReference type="PROSITE" id="PS50994"/>
    </source>
</evidence>
<evidence type="ECO:0000313" key="6">
    <source>
        <dbReference type="Proteomes" id="UP001642484"/>
    </source>
</evidence>
<feature type="domain" description="CCHC-type" evidence="3">
    <location>
        <begin position="421"/>
        <end position="436"/>
    </location>
</feature>
<keyword evidence="1" id="KW-0862">Zinc</keyword>
<proteinExistence type="predicted"/>
<dbReference type="Proteomes" id="UP001642484">
    <property type="component" value="Unassembled WGS sequence"/>
</dbReference>
<feature type="region of interest" description="Disordered" evidence="2">
    <location>
        <begin position="490"/>
        <end position="515"/>
    </location>
</feature>
<dbReference type="Gene3D" id="3.30.420.10">
    <property type="entry name" value="Ribonuclease H-like superfamily/Ribonuclease H"/>
    <property type="match status" value="1"/>
</dbReference>
<feature type="region of interest" description="Disordered" evidence="2">
    <location>
        <begin position="2121"/>
        <end position="2142"/>
    </location>
</feature>
<feature type="compositionally biased region" description="Polar residues" evidence="2">
    <location>
        <begin position="530"/>
        <end position="542"/>
    </location>
</feature>
<name>A0ABP0SKS7_9DINO</name>
<dbReference type="Gene3D" id="4.10.60.10">
    <property type="entry name" value="Zinc finger, CCHC-type"/>
    <property type="match status" value="1"/>
</dbReference>
<gene>
    <name evidence="5" type="ORF">CCMP2556_LOCUS52326</name>
</gene>
<dbReference type="InterPro" id="IPR012337">
    <property type="entry name" value="RNaseH-like_sf"/>
</dbReference>
<feature type="region of interest" description="Disordered" evidence="2">
    <location>
        <begin position="1120"/>
        <end position="1242"/>
    </location>
</feature>
<sequence>MESNETEEELEDATEGEEEEANQIPDIEEFLADEEQQVEPTPTSPLPTSSPSPQRTPTKSHGKHGPRSGSSAGSEASHARALSGRDRDSRDSKSPSKDSSSAQKKPRGNLPTAPSFNGDRRADPRCFKKYVNKVDSYVALAEKIIDHGEIGLRLHAALEGEAADFLEEVPARTFGAPDGWKVLLRVLRDKYDETPMHKMGTAMKSFFNLQLRQDNAVKLDLPDAVMIHVFFQHTNASYERQANFLLRTGGNYDWAKIKNAIDVLYPNTMVKVSPSSSKGTGYRGRAAHEVQHSSQWTSSDWTIPDLQDTSISWDEWLCDNDPIEMLAEQTFADTRDDTFIPEQLARDLVGCFNTHRENRQKLAKAVQARGYYVRGKGKGKGGDRGAGRGGKKGNGKGGKSSGKNRARGGLSLQELKAKTACAECGAVGHWKDECPNRKSNLTHHTEYRHDEPDEAEWQDYEGRDEREWEWDDADWDFWHFWKEEAQSYVPEASRSSHAASRPLKPQTDEEAANDPETLAEIRELKRKAMPSSSIGLKTSSPKTAAPKQVKQVRNIYVEQNAKTQIETEHDSKDSLFSDEFLDTSGALTRVKAILTNRPAGTTFSGSEAYAAIRTHAASSPSTTSGALGDGKSVWDLLKEPQPGPNLDELRRKRDVLTLRRLDFDTTSTRSAMSLTRRPPTVDPDKIYLTIDTACENTVIGSVYLEKVLQRLGAFGIMPLADKECEQYCFGPGAPKTSTMRLSVPLGIDGRPMIVRTSVIQEDAAASNRVPFLAGQDWLVMMKAVIDLGNNRLSLPAASCEVPLYIDVSGHMVICIEDYPCTGWPPGLSTTLDQYPGAIFNVSNDTNFLRPEQQQKGVMQSDKMDLNMSQIVMDHNYVYEPNDDVLNPGVHSRGPCTLPNDYWEYMTTCGAVVRHHRRPRRHLFDPEELDSGPGTQNLQPTRLTIVAGSKPREYIWDTWPTPPDALCPPSLECWVGKTYFFLQGFDPHKIKIPVPTAGTAVKFDDGAELHVAPNSLKPRHNKKILQFDFNSRPPIFEHESTIHKDSFRIPEGQFGSRLQAPSIRSLPHASSSIDKAIQQEGQAQPGGMLGAVGTPCHEDGHAVEHAHEASHHQYHGPRVQAQGTSIDGLHGGHDRSGTVPPAPIDFATFDDGSSGPDGQGDQGTLPGESQAMPTRRGGSTSDRECTRTFQGVHSVRTGDEGPAGQLHDPDHPRGSHRLWHHTRGEGSTRRKSASTSTRSAAGHNGALHQLGRVLLALIATAFCYTDPAAQQVRGPSFETLFEDDIFGPGRIPPAERLGLGVCGDGDGRLDPLPDPAPLRPGTKKRLKHSARRALQNSRTARELVAQKVSRSTWPRRKFGYDLIEIFGGTSMISIRAVQGWNLRVLQPIDIRYGINLRRRIMRRWLLQKLRQWNPRLAIVEMPCTPWSILQRNVNYRDYPFESTSSRRKTGGHALVENPATADSWQEPEFQELRQKYWETTSCMCRFGMVGQHGLPLLKRVRWMATDETFVYYLNKQCTGDHQHEKVEGKNTALSACYPPDVGDIIIKAYLEVVQREDFGTHYDWQVMETRHVNYVDVNRTVEEWRPLLAQAEEILARRVQASCFLDITSDLYQKVIPLVPWQILNIQIAHLPKAKRVRPGLENTHRCSVLLQNDNEVLIETEHLPTAQAPRERFITPVRVAIFIHGHAPGEPHEPVPARVQPEPPPLREGEVVEDPLDEHVEQGMAEHGLVRQDYASGECWFIGPPLRHEQRRLAPSLVRMHRNLGHPRTEDFVRALAQHGKIDPEAVALARRLRCASCERTKRPLPPRPTSLKAVGSFNDKVCLDVVFLHDADEVKHTYLHVLDPAGGFNVFCWIPSRNPEDVLDNFNKVWASWAGLPRSIWADQDGAFQGAFAQTLQAHGVELDYVPAEAHWQAGEVEAYNRAFRYTANKIIDEKQLAGDSSMQLLGTLVGSAMNDKVRACGASASQWVFGRNPRVPEALLGPDGQLEALQGMEQDEQLRLRTYIRSKADMLISQFKVDDALRKAVLRQGRPSRLTYEPGELAAFWRQVKKKKGKILQPGWFRGTIVGPHKGDEAQSNYWVASGGKLILVSKEQLRPTYGTERWKIDEEALQNLLDDFPDEFHNGRDGEPPDEVVPDENEEIHVPVFEADAD</sequence>
<dbReference type="SUPFAM" id="SSF57756">
    <property type="entry name" value="Retrovirus zinc finger-like domains"/>
    <property type="match status" value="1"/>
</dbReference>
<dbReference type="SUPFAM" id="SSF53098">
    <property type="entry name" value="Ribonuclease H-like"/>
    <property type="match status" value="1"/>
</dbReference>
<keyword evidence="6" id="KW-1185">Reference proteome</keyword>
<protein>
    <recommendedName>
        <fullName evidence="7">Copia protein</fullName>
    </recommendedName>
</protein>
<feature type="region of interest" description="Disordered" evidence="2">
    <location>
        <begin position="374"/>
        <end position="411"/>
    </location>
</feature>
<dbReference type="Gene3D" id="2.40.70.10">
    <property type="entry name" value="Acid Proteases"/>
    <property type="match status" value="1"/>
</dbReference>
<feature type="region of interest" description="Disordered" evidence="2">
    <location>
        <begin position="1"/>
        <end position="122"/>
    </location>
</feature>